<dbReference type="EMBL" id="JAMYWD010000004">
    <property type="protein sequence ID" value="KAJ4975023.1"/>
    <property type="molecule type" value="Genomic_DNA"/>
</dbReference>
<proteinExistence type="predicted"/>
<accession>A0A9Q0KQL3</accession>
<comment type="caution">
    <text evidence="1">The sequence shown here is derived from an EMBL/GenBank/DDBJ whole genome shotgun (WGS) entry which is preliminary data.</text>
</comment>
<gene>
    <name evidence="1" type="ORF">NE237_008197</name>
</gene>
<evidence type="ECO:0000313" key="2">
    <source>
        <dbReference type="Proteomes" id="UP001141806"/>
    </source>
</evidence>
<organism evidence="1 2">
    <name type="scientific">Protea cynaroides</name>
    <dbReference type="NCBI Taxonomy" id="273540"/>
    <lineage>
        <taxon>Eukaryota</taxon>
        <taxon>Viridiplantae</taxon>
        <taxon>Streptophyta</taxon>
        <taxon>Embryophyta</taxon>
        <taxon>Tracheophyta</taxon>
        <taxon>Spermatophyta</taxon>
        <taxon>Magnoliopsida</taxon>
        <taxon>Proteales</taxon>
        <taxon>Proteaceae</taxon>
        <taxon>Protea</taxon>
    </lineage>
</organism>
<protein>
    <submittedName>
        <fullName evidence="1">Uncharacterized protein</fullName>
    </submittedName>
</protein>
<reference evidence="1" key="1">
    <citation type="journal article" date="2023" name="Plant J.">
        <title>The genome of the king protea, Protea cynaroides.</title>
        <authorList>
            <person name="Chang J."/>
            <person name="Duong T.A."/>
            <person name="Schoeman C."/>
            <person name="Ma X."/>
            <person name="Roodt D."/>
            <person name="Barker N."/>
            <person name="Li Z."/>
            <person name="Van de Peer Y."/>
            <person name="Mizrachi E."/>
        </authorList>
    </citation>
    <scope>NUCLEOTIDE SEQUENCE</scope>
    <source>
        <tissue evidence="1">Young leaves</tissue>
    </source>
</reference>
<keyword evidence="2" id="KW-1185">Reference proteome</keyword>
<evidence type="ECO:0000313" key="1">
    <source>
        <dbReference type="EMBL" id="KAJ4975023.1"/>
    </source>
</evidence>
<dbReference type="Proteomes" id="UP001141806">
    <property type="component" value="Unassembled WGS sequence"/>
</dbReference>
<name>A0A9Q0KQL3_9MAGN</name>
<sequence>MITTHERRKTIWYGEKNTRTQHARCGVVLRFCFTGQKELAVNCSKASVPYPRPKLSHTYSPSINELPRWFCCSMIQTWPMPRPTLSCYCSSEFRDHISCNNFFYLVGFVSGEDGCCLMTMPKALHGHQHHLYPNFTSIQVFNIFQSFENRKILAIWSREESI</sequence>
<dbReference type="AlphaFoldDB" id="A0A9Q0KQL3"/>